<dbReference type="CDD" id="cd00978">
    <property type="entry name" value="chitosanase_GH46"/>
    <property type="match status" value="1"/>
</dbReference>
<evidence type="ECO:0000313" key="2">
    <source>
        <dbReference type="EMBL" id="KAF7723434.1"/>
    </source>
</evidence>
<reference evidence="2" key="1">
    <citation type="submission" date="2020-01" db="EMBL/GenBank/DDBJ databases">
        <title>Genome Sequencing of Three Apophysomyces-Like Fungal Strains Confirms a Novel Fungal Genus in the Mucoromycota with divergent Burkholderia-like Endosymbiotic Bacteria.</title>
        <authorList>
            <person name="Stajich J.E."/>
            <person name="Macias A.M."/>
            <person name="Carter-House D."/>
            <person name="Lovett B."/>
            <person name="Kasson L.R."/>
            <person name="Berry K."/>
            <person name="Grigoriev I."/>
            <person name="Chang Y."/>
            <person name="Spatafora J."/>
            <person name="Kasson M.T."/>
        </authorList>
    </citation>
    <scope>NUCLEOTIDE SEQUENCE</scope>
    <source>
        <strain evidence="2">NRRL A-21654</strain>
    </source>
</reference>
<dbReference type="InterPro" id="IPR023346">
    <property type="entry name" value="Lysozyme-like_dom_sf"/>
</dbReference>
<dbReference type="InterPro" id="IPR023099">
    <property type="entry name" value="Glyco_hydro_46_N"/>
</dbReference>
<accession>A0A8H7ERI0</accession>
<protein>
    <submittedName>
        <fullName evidence="2">Uncharacterized protein</fullName>
    </submittedName>
</protein>
<sequence>MTRFLGIALLLILPWMALVASVDYCEGLFAPNQENCKKFNFGQATDSERCNNQTDTGNQTYHGTPLANCTTFYDISNLPDQSIDPQAAKMAQLITNVFENDDTQMGYAFVKKLGDCRGYTCGYIGFTTGTNDAWTVVKQYTKRKEENNLKQYLPELARLSAFAFGDPRRDDTSHLVGYPEAWKDIACHDPVFVGTQLDVGHAMYLQPGLKYAASVDVHSNLGKFIFYDTIIMHGWQYVEPLINLPRIMELTGPRKKHESEKSYLTRFMTIRRQLLCCFPGNVWNGAASRTSDIQNLVNDWHRNKDLKYPVHLVAFNITVTGKESMLYDTRHCKKEYDALPKPITLPIPDKCPNPL</sequence>
<keyword evidence="3" id="KW-1185">Reference proteome</keyword>
<organism evidence="2 3">
    <name type="scientific">Apophysomyces ossiformis</name>
    <dbReference type="NCBI Taxonomy" id="679940"/>
    <lineage>
        <taxon>Eukaryota</taxon>
        <taxon>Fungi</taxon>
        <taxon>Fungi incertae sedis</taxon>
        <taxon>Mucoromycota</taxon>
        <taxon>Mucoromycotina</taxon>
        <taxon>Mucoromycetes</taxon>
        <taxon>Mucorales</taxon>
        <taxon>Mucorineae</taxon>
        <taxon>Mucoraceae</taxon>
        <taxon>Apophysomyces</taxon>
    </lineage>
</organism>
<feature type="chain" id="PRO_5034318923" evidence="1">
    <location>
        <begin position="22"/>
        <end position="355"/>
    </location>
</feature>
<dbReference type="EMBL" id="JABAYA010000152">
    <property type="protein sequence ID" value="KAF7723434.1"/>
    <property type="molecule type" value="Genomic_DNA"/>
</dbReference>
<dbReference type="AlphaFoldDB" id="A0A8H7ERI0"/>
<dbReference type="GO" id="GO:0005576">
    <property type="term" value="C:extracellular region"/>
    <property type="evidence" value="ECO:0007669"/>
    <property type="project" value="InterPro"/>
</dbReference>
<dbReference type="Pfam" id="PF01374">
    <property type="entry name" value="Glyco_hydro_46"/>
    <property type="match status" value="1"/>
</dbReference>
<dbReference type="GO" id="GO:0005975">
    <property type="term" value="P:carbohydrate metabolic process"/>
    <property type="evidence" value="ECO:0007669"/>
    <property type="project" value="InterPro"/>
</dbReference>
<evidence type="ECO:0000256" key="1">
    <source>
        <dbReference type="SAM" id="SignalP"/>
    </source>
</evidence>
<comment type="caution">
    <text evidence="2">The sequence shown here is derived from an EMBL/GenBank/DDBJ whole genome shotgun (WGS) entry which is preliminary data.</text>
</comment>
<dbReference type="Gene3D" id="1.20.141.10">
    <property type="entry name" value="Chitosanase, subunit A, domain 1"/>
    <property type="match status" value="1"/>
</dbReference>
<feature type="signal peptide" evidence="1">
    <location>
        <begin position="1"/>
        <end position="21"/>
    </location>
</feature>
<dbReference type="GO" id="GO:0016977">
    <property type="term" value="F:chitosanase activity"/>
    <property type="evidence" value="ECO:0007669"/>
    <property type="project" value="InterPro"/>
</dbReference>
<dbReference type="OrthoDB" id="76114at2759"/>
<dbReference type="InterPro" id="IPR000400">
    <property type="entry name" value="Glyco_hydro_46"/>
</dbReference>
<name>A0A8H7ERI0_9FUNG</name>
<proteinExistence type="predicted"/>
<dbReference type="Proteomes" id="UP000605846">
    <property type="component" value="Unassembled WGS sequence"/>
</dbReference>
<gene>
    <name evidence="2" type="ORF">EC973_002033</name>
</gene>
<dbReference type="Gene3D" id="3.30.386.10">
    <property type="entry name" value="Chitosanase, subunit A, domain 2"/>
    <property type="match status" value="1"/>
</dbReference>
<keyword evidence="1" id="KW-0732">Signal</keyword>
<dbReference type="SUPFAM" id="SSF53955">
    <property type="entry name" value="Lysozyme-like"/>
    <property type="match status" value="1"/>
</dbReference>
<evidence type="ECO:0000313" key="3">
    <source>
        <dbReference type="Proteomes" id="UP000605846"/>
    </source>
</evidence>